<name>A0A0N4UFX4_DRAME</name>
<evidence type="ECO:0000313" key="1">
    <source>
        <dbReference type="EMBL" id="VDN59504.1"/>
    </source>
</evidence>
<keyword evidence="3" id="KW-1185">Reference proteome</keyword>
<protein>
    <submittedName>
        <fullName evidence="4">Ovule protein</fullName>
    </submittedName>
</protein>
<dbReference type="Proteomes" id="UP000038040">
    <property type="component" value="Unplaced"/>
</dbReference>
<evidence type="ECO:0000313" key="2">
    <source>
        <dbReference type="Proteomes" id="UP000038040"/>
    </source>
</evidence>
<accession>A0A0N4UFX4</accession>
<dbReference type="AlphaFoldDB" id="A0A0N4UFX4"/>
<reference evidence="4" key="1">
    <citation type="submission" date="2017-02" db="UniProtKB">
        <authorList>
            <consortium name="WormBaseParasite"/>
        </authorList>
    </citation>
    <scope>IDENTIFICATION</scope>
</reference>
<evidence type="ECO:0000313" key="4">
    <source>
        <dbReference type="WBParaSite" id="DME_0000636601-mRNA-1"/>
    </source>
</evidence>
<gene>
    <name evidence="1" type="ORF">DME_LOCUS9477</name>
</gene>
<reference evidence="1 3" key="2">
    <citation type="submission" date="2018-11" db="EMBL/GenBank/DDBJ databases">
        <authorList>
            <consortium name="Pathogen Informatics"/>
        </authorList>
    </citation>
    <scope>NUCLEOTIDE SEQUENCE [LARGE SCALE GENOMIC DNA]</scope>
</reference>
<proteinExistence type="predicted"/>
<dbReference type="EMBL" id="UYYG01001183">
    <property type="protein sequence ID" value="VDN59504.1"/>
    <property type="molecule type" value="Genomic_DNA"/>
</dbReference>
<dbReference type="Proteomes" id="UP000274756">
    <property type="component" value="Unassembled WGS sequence"/>
</dbReference>
<evidence type="ECO:0000313" key="3">
    <source>
        <dbReference type="Proteomes" id="UP000274756"/>
    </source>
</evidence>
<sequence length="145" mass="16274">MYEPHCFSIDLSENPQYCSNVIPNFLLSVLPDANCQAGNFTKSTNNQLQTNLYEDQIRLGSISYNATAQYPSSVPAVWSLEANMVRFKSPINSINNAYVQEQITSQADVPHHLDVNSMKNASGESNSYLELEKSLAFMNHFSFII</sequence>
<organism evidence="2 4">
    <name type="scientific">Dracunculus medinensis</name>
    <name type="common">Guinea worm</name>
    <dbReference type="NCBI Taxonomy" id="318479"/>
    <lineage>
        <taxon>Eukaryota</taxon>
        <taxon>Metazoa</taxon>
        <taxon>Ecdysozoa</taxon>
        <taxon>Nematoda</taxon>
        <taxon>Chromadorea</taxon>
        <taxon>Rhabditida</taxon>
        <taxon>Spirurina</taxon>
        <taxon>Dracunculoidea</taxon>
        <taxon>Dracunculidae</taxon>
        <taxon>Dracunculus</taxon>
    </lineage>
</organism>
<dbReference type="WBParaSite" id="DME_0000636601-mRNA-1">
    <property type="protein sequence ID" value="DME_0000636601-mRNA-1"/>
    <property type="gene ID" value="DME_0000636601"/>
</dbReference>